<protein>
    <recommendedName>
        <fullName evidence="4">Ecp2 effector protein domain-containing protein</fullName>
    </recommendedName>
</protein>
<dbReference type="AlphaFoldDB" id="A0A3N4HIK8"/>
<dbReference type="Proteomes" id="UP000275078">
    <property type="component" value="Unassembled WGS sequence"/>
</dbReference>
<sequence length="202" mass="21916">MKLSIALPIAFILSLASALPTTNDGASYNIQPLGVDARNAPELVARYGESPAEQVSSEPASLEKRFSKITLCGGVELATQCAGASGGFASCSNTHFLKILDESQRIVFNQARVYTYNSVKGLGENPCDKWYYGGNKGDETDAIHLFCGNRAWKDLKSGETFATALIVKILELFSPTLFPELIQVVLQLYIAALAQTSMEVWK</sequence>
<gene>
    <name evidence="2" type="ORF">BJ508DRAFT_315266</name>
</gene>
<feature type="signal peptide" evidence="1">
    <location>
        <begin position="1"/>
        <end position="18"/>
    </location>
</feature>
<evidence type="ECO:0000313" key="3">
    <source>
        <dbReference type="Proteomes" id="UP000275078"/>
    </source>
</evidence>
<organism evidence="2 3">
    <name type="scientific">Ascobolus immersus RN42</name>
    <dbReference type="NCBI Taxonomy" id="1160509"/>
    <lineage>
        <taxon>Eukaryota</taxon>
        <taxon>Fungi</taxon>
        <taxon>Dikarya</taxon>
        <taxon>Ascomycota</taxon>
        <taxon>Pezizomycotina</taxon>
        <taxon>Pezizomycetes</taxon>
        <taxon>Pezizales</taxon>
        <taxon>Ascobolaceae</taxon>
        <taxon>Ascobolus</taxon>
    </lineage>
</organism>
<feature type="chain" id="PRO_5018239799" description="Ecp2 effector protein domain-containing protein" evidence="1">
    <location>
        <begin position="19"/>
        <end position="202"/>
    </location>
</feature>
<evidence type="ECO:0000256" key="1">
    <source>
        <dbReference type="SAM" id="SignalP"/>
    </source>
</evidence>
<keyword evidence="3" id="KW-1185">Reference proteome</keyword>
<evidence type="ECO:0000313" key="2">
    <source>
        <dbReference type="EMBL" id="RPA71820.1"/>
    </source>
</evidence>
<reference evidence="2 3" key="1">
    <citation type="journal article" date="2018" name="Nat. Ecol. Evol.">
        <title>Pezizomycetes genomes reveal the molecular basis of ectomycorrhizal truffle lifestyle.</title>
        <authorList>
            <person name="Murat C."/>
            <person name="Payen T."/>
            <person name="Noel B."/>
            <person name="Kuo A."/>
            <person name="Morin E."/>
            <person name="Chen J."/>
            <person name="Kohler A."/>
            <person name="Krizsan K."/>
            <person name="Balestrini R."/>
            <person name="Da Silva C."/>
            <person name="Montanini B."/>
            <person name="Hainaut M."/>
            <person name="Levati E."/>
            <person name="Barry K.W."/>
            <person name="Belfiori B."/>
            <person name="Cichocki N."/>
            <person name="Clum A."/>
            <person name="Dockter R.B."/>
            <person name="Fauchery L."/>
            <person name="Guy J."/>
            <person name="Iotti M."/>
            <person name="Le Tacon F."/>
            <person name="Lindquist E.A."/>
            <person name="Lipzen A."/>
            <person name="Malagnac F."/>
            <person name="Mello A."/>
            <person name="Molinier V."/>
            <person name="Miyauchi S."/>
            <person name="Poulain J."/>
            <person name="Riccioni C."/>
            <person name="Rubini A."/>
            <person name="Sitrit Y."/>
            <person name="Splivallo R."/>
            <person name="Traeger S."/>
            <person name="Wang M."/>
            <person name="Zifcakova L."/>
            <person name="Wipf D."/>
            <person name="Zambonelli A."/>
            <person name="Paolocci F."/>
            <person name="Nowrousian M."/>
            <person name="Ottonello S."/>
            <person name="Baldrian P."/>
            <person name="Spatafora J.W."/>
            <person name="Henrissat B."/>
            <person name="Nagy L.G."/>
            <person name="Aury J.M."/>
            <person name="Wincker P."/>
            <person name="Grigoriev I.V."/>
            <person name="Bonfante P."/>
            <person name="Martin F.M."/>
        </authorList>
    </citation>
    <scope>NUCLEOTIDE SEQUENCE [LARGE SCALE GENOMIC DNA]</scope>
    <source>
        <strain evidence="2 3">RN42</strain>
    </source>
</reference>
<evidence type="ECO:0008006" key="4">
    <source>
        <dbReference type="Google" id="ProtNLM"/>
    </source>
</evidence>
<dbReference type="EMBL" id="ML119897">
    <property type="protein sequence ID" value="RPA71820.1"/>
    <property type="molecule type" value="Genomic_DNA"/>
</dbReference>
<name>A0A3N4HIK8_ASCIM</name>
<proteinExistence type="predicted"/>
<accession>A0A3N4HIK8</accession>
<keyword evidence="1" id="KW-0732">Signal</keyword>